<dbReference type="Pfam" id="PF01926">
    <property type="entry name" value="MMR_HSR1"/>
    <property type="match status" value="1"/>
</dbReference>
<feature type="domain" description="CP-type G" evidence="1">
    <location>
        <begin position="154"/>
        <end position="326"/>
    </location>
</feature>
<dbReference type="InterPro" id="IPR027417">
    <property type="entry name" value="P-loop_NTPase"/>
</dbReference>
<protein>
    <recommendedName>
        <fullName evidence="1">CP-type G domain-containing protein</fullName>
    </recommendedName>
</protein>
<reference evidence="2 3" key="1">
    <citation type="submission" date="2009-08" db="EMBL/GenBank/DDBJ databases">
        <title>The Genome Sequence of Spizellomyces punctatus strain DAOM BR117.</title>
        <authorList>
            <consortium name="The Broad Institute Genome Sequencing Platform"/>
            <person name="Russ C."/>
            <person name="Cuomo C."/>
            <person name="Shea T."/>
            <person name="Young S.K."/>
            <person name="Zeng Q."/>
            <person name="Koehrsen M."/>
            <person name="Haas B."/>
            <person name="Borodovsky M."/>
            <person name="Guigo R."/>
            <person name="Alvarado L."/>
            <person name="Berlin A."/>
            <person name="Bochicchio J."/>
            <person name="Borenstein D."/>
            <person name="Chapman S."/>
            <person name="Chen Z."/>
            <person name="Engels R."/>
            <person name="Freedman E."/>
            <person name="Gellesch M."/>
            <person name="Goldberg J."/>
            <person name="Griggs A."/>
            <person name="Gujja S."/>
            <person name="Heiman D."/>
            <person name="Hepburn T."/>
            <person name="Howarth C."/>
            <person name="Jen D."/>
            <person name="Larson L."/>
            <person name="Lewis B."/>
            <person name="Mehta T."/>
            <person name="Park D."/>
            <person name="Pearson M."/>
            <person name="Roberts A."/>
            <person name="Saif S."/>
            <person name="Shenoy N."/>
            <person name="Sisk P."/>
            <person name="Stolte C."/>
            <person name="Sykes S."/>
            <person name="Thomson T."/>
            <person name="Walk T."/>
            <person name="White J."/>
            <person name="Yandava C."/>
            <person name="Burger G."/>
            <person name="Gray M.W."/>
            <person name="Holland P.W.H."/>
            <person name="King N."/>
            <person name="Lang F.B.F."/>
            <person name="Roger A.J."/>
            <person name="Ruiz-Trillo I."/>
            <person name="Lander E."/>
            <person name="Nusbaum C."/>
        </authorList>
    </citation>
    <scope>NUCLEOTIDE SEQUENCE [LARGE SCALE GENOMIC DNA]</scope>
    <source>
        <strain evidence="2 3">DAOM BR117</strain>
    </source>
</reference>
<dbReference type="CDD" id="cd01855">
    <property type="entry name" value="YqeH"/>
    <property type="match status" value="1"/>
</dbReference>
<dbReference type="InterPro" id="IPR006073">
    <property type="entry name" value="GTP-bd"/>
</dbReference>
<evidence type="ECO:0000313" key="3">
    <source>
        <dbReference type="Proteomes" id="UP000053201"/>
    </source>
</evidence>
<dbReference type="FunCoup" id="A0A0L0HMI6">
    <property type="interactions" value="148"/>
</dbReference>
<dbReference type="InterPro" id="IPR030378">
    <property type="entry name" value="G_CP_dom"/>
</dbReference>
<dbReference type="RefSeq" id="XP_016610665.1">
    <property type="nucleotide sequence ID" value="XM_016750030.1"/>
</dbReference>
<dbReference type="GO" id="GO:0005739">
    <property type="term" value="C:mitochondrion"/>
    <property type="evidence" value="ECO:0007669"/>
    <property type="project" value="TreeGrafter"/>
</dbReference>
<gene>
    <name evidence="2" type="ORF">SPPG_01715</name>
</gene>
<dbReference type="GeneID" id="27685358"/>
<dbReference type="OrthoDB" id="1696305at2759"/>
<sequence>MPPRPPISLPTIHPPKLSPHPTLYFNALQPLRQCTLTNYASFVSVLGRKLLGGQRRFVSSTHRVCTPTSSTPPIPKTCPGCGAPFQHVDPTHIGYLPLKSSTPPPSIKYRPTEETETLTTLKPQLRTPKPRICQRCHNLRHHNKGLIRSYPDAEKLLSGVKVVQKGYVLLVVDVVDFPASLIKGLGNLVGNDKPVILVGNKVDLLPDVNRDSFKSALKREAKKSLNITDVLLTSAKTGEGLLDLVERIAPVQSEGTDLFLIGCTNVGKSALVNALAKVTGTDTPGPTTSHMPGTTIGMVQIPLNLTNMALSSTPGRIFDTPGLYTPHQITHHLTTQELKLVLPTTRITPHQKNLRPGQTLFVGGLYRFDARDSPLSITFYGSKLLPLHRCRTVKADILYAKHCGGEHIMFPPLGRAKEFLPLKLATKVKLRVGEKVELGLGGVGWVSFEGHGRVDVFSPEGGYIVPRDVLYK</sequence>
<dbReference type="InterPro" id="IPR048422">
    <property type="entry name" value="NOA1/YqeH-like_C"/>
</dbReference>
<dbReference type="InterPro" id="IPR050896">
    <property type="entry name" value="Mito_lipid_metab_GTPase"/>
</dbReference>
<accession>A0A0L0HMI6</accession>
<dbReference type="PANTHER" id="PTHR46434">
    <property type="entry name" value="GENETIC INTERACTOR OF PROHIBITINS 3, MITOCHONDRIAL"/>
    <property type="match status" value="1"/>
</dbReference>
<dbReference type="eggNOG" id="KOG1249">
    <property type="taxonomic scope" value="Eukaryota"/>
</dbReference>
<organism evidence="2 3">
    <name type="scientific">Spizellomyces punctatus (strain DAOM BR117)</name>
    <dbReference type="NCBI Taxonomy" id="645134"/>
    <lineage>
        <taxon>Eukaryota</taxon>
        <taxon>Fungi</taxon>
        <taxon>Fungi incertae sedis</taxon>
        <taxon>Chytridiomycota</taxon>
        <taxon>Chytridiomycota incertae sedis</taxon>
        <taxon>Chytridiomycetes</taxon>
        <taxon>Spizellomycetales</taxon>
        <taxon>Spizellomycetaceae</taxon>
        <taxon>Spizellomyces</taxon>
    </lineage>
</organism>
<dbReference type="PANTHER" id="PTHR46434:SF1">
    <property type="entry name" value="GENETIC INTERACTOR OF PROHIBITINS 3, MITOCHONDRIAL"/>
    <property type="match status" value="1"/>
</dbReference>
<dbReference type="STRING" id="645134.A0A0L0HMI6"/>
<dbReference type="Pfam" id="PF21516">
    <property type="entry name" value="YqeH-like_C"/>
    <property type="match status" value="1"/>
</dbReference>
<dbReference type="SUPFAM" id="SSF52540">
    <property type="entry name" value="P-loop containing nucleoside triphosphate hydrolases"/>
    <property type="match status" value="1"/>
</dbReference>
<evidence type="ECO:0000259" key="1">
    <source>
        <dbReference type="PROSITE" id="PS51721"/>
    </source>
</evidence>
<dbReference type="InParanoid" id="A0A0L0HMI6"/>
<dbReference type="GO" id="GO:0005525">
    <property type="term" value="F:GTP binding"/>
    <property type="evidence" value="ECO:0007669"/>
    <property type="project" value="InterPro"/>
</dbReference>
<dbReference type="PROSITE" id="PS51721">
    <property type="entry name" value="G_CP"/>
    <property type="match status" value="1"/>
</dbReference>
<keyword evidence="3" id="KW-1185">Reference proteome</keyword>
<dbReference type="Gene3D" id="3.40.50.300">
    <property type="entry name" value="P-loop containing nucleotide triphosphate hydrolases"/>
    <property type="match status" value="1"/>
</dbReference>
<dbReference type="EMBL" id="KQ257452">
    <property type="protein sequence ID" value="KND02626.1"/>
    <property type="molecule type" value="Genomic_DNA"/>
</dbReference>
<evidence type="ECO:0000313" key="2">
    <source>
        <dbReference type="EMBL" id="KND02626.1"/>
    </source>
</evidence>
<proteinExistence type="predicted"/>
<name>A0A0L0HMI6_SPIPD</name>
<dbReference type="VEuPathDB" id="FungiDB:SPPG_01715"/>
<dbReference type="Proteomes" id="UP000053201">
    <property type="component" value="Unassembled WGS sequence"/>
</dbReference>
<dbReference type="AlphaFoldDB" id="A0A0L0HMI6"/>
<dbReference type="OMA" id="HYNEVQD"/>